<dbReference type="Gene3D" id="3.40.30.10">
    <property type="entry name" value="Glutaredoxin"/>
    <property type="match status" value="1"/>
</dbReference>
<dbReference type="CDD" id="cd02970">
    <property type="entry name" value="PRX_like2"/>
    <property type="match status" value="1"/>
</dbReference>
<evidence type="ECO:0000256" key="8">
    <source>
        <dbReference type="ARBA" id="ARBA00038489"/>
    </source>
</evidence>
<dbReference type="InterPro" id="IPR050924">
    <property type="entry name" value="Peroxiredoxin_BCP/PrxQ"/>
</dbReference>
<dbReference type="Proteomes" id="UP001301769">
    <property type="component" value="Unassembled WGS sequence"/>
</dbReference>
<dbReference type="PROSITE" id="PS51352">
    <property type="entry name" value="THIOREDOXIN_2"/>
    <property type="match status" value="1"/>
</dbReference>
<dbReference type="SUPFAM" id="SSF52833">
    <property type="entry name" value="Thioredoxin-like"/>
    <property type="match status" value="1"/>
</dbReference>
<dbReference type="InterPro" id="IPR036249">
    <property type="entry name" value="Thioredoxin-like_sf"/>
</dbReference>
<evidence type="ECO:0000256" key="1">
    <source>
        <dbReference type="ARBA" id="ARBA00013017"/>
    </source>
</evidence>
<keyword evidence="5" id="KW-1015">Disulfide bond</keyword>
<gene>
    <name evidence="12" type="ORF">QBC37DRAFT_399894</name>
</gene>
<comment type="caution">
    <text evidence="12">The sequence shown here is derived from an EMBL/GenBank/DDBJ whole genome shotgun (WGS) entry which is preliminary data.</text>
</comment>
<dbReference type="PANTHER" id="PTHR42801">
    <property type="entry name" value="THIOREDOXIN-DEPENDENT PEROXIDE REDUCTASE"/>
    <property type="match status" value="1"/>
</dbReference>
<accession>A0AAN6Y8M7</accession>
<feature type="domain" description="Thioredoxin" evidence="11">
    <location>
        <begin position="51"/>
        <end position="240"/>
    </location>
</feature>
<dbReference type="AlphaFoldDB" id="A0AAN6Y8M7"/>
<dbReference type="PANTHER" id="PTHR42801:SF7">
    <property type="entry name" value="SLL1159 PROTEIN"/>
    <property type="match status" value="1"/>
</dbReference>
<dbReference type="Pfam" id="PF00578">
    <property type="entry name" value="AhpC-TSA"/>
    <property type="match status" value="1"/>
</dbReference>
<evidence type="ECO:0000256" key="5">
    <source>
        <dbReference type="ARBA" id="ARBA00023157"/>
    </source>
</evidence>
<dbReference type="EMBL" id="MU858098">
    <property type="protein sequence ID" value="KAK4214138.1"/>
    <property type="molecule type" value="Genomic_DNA"/>
</dbReference>
<organism evidence="12 13">
    <name type="scientific">Rhypophila decipiens</name>
    <dbReference type="NCBI Taxonomy" id="261697"/>
    <lineage>
        <taxon>Eukaryota</taxon>
        <taxon>Fungi</taxon>
        <taxon>Dikarya</taxon>
        <taxon>Ascomycota</taxon>
        <taxon>Pezizomycotina</taxon>
        <taxon>Sordariomycetes</taxon>
        <taxon>Sordariomycetidae</taxon>
        <taxon>Sordariales</taxon>
        <taxon>Naviculisporaceae</taxon>
        <taxon>Rhypophila</taxon>
    </lineage>
</organism>
<dbReference type="GO" id="GO:0008379">
    <property type="term" value="F:thioredoxin peroxidase activity"/>
    <property type="evidence" value="ECO:0007669"/>
    <property type="project" value="TreeGrafter"/>
</dbReference>
<evidence type="ECO:0000259" key="11">
    <source>
        <dbReference type="PROSITE" id="PS51352"/>
    </source>
</evidence>
<dbReference type="InterPro" id="IPR000866">
    <property type="entry name" value="AhpC/TSA"/>
</dbReference>
<dbReference type="GO" id="GO:0045454">
    <property type="term" value="P:cell redox homeostasis"/>
    <property type="evidence" value="ECO:0007669"/>
    <property type="project" value="TreeGrafter"/>
</dbReference>
<keyword evidence="13" id="KW-1185">Reference proteome</keyword>
<dbReference type="GO" id="GO:0005737">
    <property type="term" value="C:cytoplasm"/>
    <property type="evidence" value="ECO:0007669"/>
    <property type="project" value="TreeGrafter"/>
</dbReference>
<sequence>MDSDNTPSIAAQVKALSRLYTHSTPPEILNTITEIASTLSNSSSNRKKRTIQPGDPLPNFTVPDVTNTPVQINTLVGHGSPALLTFYHGGWCPFDSLVLASLQSHLDEFDARGAAIVGISPEPPAHLAKTAEHSRVYFPPLSDTGNRVAQSLGLASTLRIKRHTLSAGFESWVGAELGLPLWNYEDQDDEMVELVLSVPSTLLVDGRGIVKKMDLMEASPDFRRRLDMTTLLDWVDELLAEEEEDEKGHRERVYRERKEEKQTVMLAVERKRGEGRGQT</sequence>
<proteinExistence type="inferred from homology"/>
<feature type="region of interest" description="Disordered" evidence="10">
    <location>
        <begin position="39"/>
        <end position="58"/>
    </location>
</feature>
<evidence type="ECO:0000256" key="2">
    <source>
        <dbReference type="ARBA" id="ARBA00022559"/>
    </source>
</evidence>
<keyword evidence="4" id="KW-0560">Oxidoreductase</keyword>
<evidence type="ECO:0000256" key="9">
    <source>
        <dbReference type="ARBA" id="ARBA00049091"/>
    </source>
</evidence>
<dbReference type="InterPro" id="IPR013766">
    <property type="entry name" value="Thioredoxin_domain"/>
</dbReference>
<keyword evidence="2" id="KW-0575">Peroxidase</keyword>
<evidence type="ECO:0000313" key="13">
    <source>
        <dbReference type="Proteomes" id="UP001301769"/>
    </source>
</evidence>
<name>A0AAN6Y8M7_9PEZI</name>
<comment type="similarity">
    <text evidence="8">Belongs to the peroxiredoxin family. BCP/PrxQ subfamily.</text>
</comment>
<keyword evidence="6" id="KW-0676">Redox-active center</keyword>
<evidence type="ECO:0000313" key="12">
    <source>
        <dbReference type="EMBL" id="KAK4214138.1"/>
    </source>
</evidence>
<dbReference type="EC" id="1.11.1.24" evidence="1"/>
<evidence type="ECO:0000256" key="7">
    <source>
        <dbReference type="ARBA" id="ARBA00032824"/>
    </source>
</evidence>
<reference evidence="12" key="2">
    <citation type="submission" date="2023-05" db="EMBL/GenBank/DDBJ databases">
        <authorList>
            <consortium name="Lawrence Berkeley National Laboratory"/>
            <person name="Steindorff A."/>
            <person name="Hensen N."/>
            <person name="Bonometti L."/>
            <person name="Westerberg I."/>
            <person name="Brannstrom I.O."/>
            <person name="Guillou S."/>
            <person name="Cros-Aarteil S."/>
            <person name="Calhoun S."/>
            <person name="Haridas S."/>
            <person name="Kuo A."/>
            <person name="Mondo S."/>
            <person name="Pangilinan J."/>
            <person name="Riley R."/>
            <person name="Labutti K."/>
            <person name="Andreopoulos B."/>
            <person name="Lipzen A."/>
            <person name="Chen C."/>
            <person name="Yanf M."/>
            <person name="Daum C."/>
            <person name="Ng V."/>
            <person name="Clum A."/>
            <person name="Ohm R."/>
            <person name="Martin F."/>
            <person name="Silar P."/>
            <person name="Natvig D."/>
            <person name="Lalanne C."/>
            <person name="Gautier V."/>
            <person name="Ament-Velasquez S.L."/>
            <person name="Kruys A."/>
            <person name="Hutchinson M.I."/>
            <person name="Powell A.J."/>
            <person name="Barry K."/>
            <person name="Miller A.N."/>
            <person name="Grigoriev I.V."/>
            <person name="Debuchy R."/>
            <person name="Gladieux P."/>
            <person name="Thoren M.H."/>
            <person name="Johannesson H."/>
        </authorList>
    </citation>
    <scope>NUCLEOTIDE SEQUENCE</scope>
    <source>
        <strain evidence="12">PSN293</strain>
    </source>
</reference>
<evidence type="ECO:0000256" key="3">
    <source>
        <dbReference type="ARBA" id="ARBA00022862"/>
    </source>
</evidence>
<dbReference type="GO" id="GO:0034599">
    <property type="term" value="P:cellular response to oxidative stress"/>
    <property type="evidence" value="ECO:0007669"/>
    <property type="project" value="TreeGrafter"/>
</dbReference>
<evidence type="ECO:0000256" key="6">
    <source>
        <dbReference type="ARBA" id="ARBA00023284"/>
    </source>
</evidence>
<reference evidence="12" key="1">
    <citation type="journal article" date="2023" name="Mol. Phylogenet. Evol.">
        <title>Genome-scale phylogeny and comparative genomics of the fungal order Sordariales.</title>
        <authorList>
            <person name="Hensen N."/>
            <person name="Bonometti L."/>
            <person name="Westerberg I."/>
            <person name="Brannstrom I.O."/>
            <person name="Guillou S."/>
            <person name="Cros-Aarteil S."/>
            <person name="Calhoun S."/>
            <person name="Haridas S."/>
            <person name="Kuo A."/>
            <person name="Mondo S."/>
            <person name="Pangilinan J."/>
            <person name="Riley R."/>
            <person name="LaButti K."/>
            <person name="Andreopoulos B."/>
            <person name="Lipzen A."/>
            <person name="Chen C."/>
            <person name="Yan M."/>
            <person name="Daum C."/>
            <person name="Ng V."/>
            <person name="Clum A."/>
            <person name="Steindorff A."/>
            <person name="Ohm R.A."/>
            <person name="Martin F."/>
            <person name="Silar P."/>
            <person name="Natvig D.O."/>
            <person name="Lalanne C."/>
            <person name="Gautier V."/>
            <person name="Ament-Velasquez S.L."/>
            <person name="Kruys A."/>
            <person name="Hutchinson M.I."/>
            <person name="Powell A.J."/>
            <person name="Barry K."/>
            <person name="Miller A.N."/>
            <person name="Grigoriev I.V."/>
            <person name="Debuchy R."/>
            <person name="Gladieux P."/>
            <person name="Hiltunen Thoren M."/>
            <person name="Johannesson H."/>
        </authorList>
    </citation>
    <scope>NUCLEOTIDE SEQUENCE</scope>
    <source>
        <strain evidence="12">PSN293</strain>
    </source>
</reference>
<evidence type="ECO:0000256" key="4">
    <source>
        <dbReference type="ARBA" id="ARBA00023002"/>
    </source>
</evidence>
<protein>
    <recommendedName>
        <fullName evidence="1">thioredoxin-dependent peroxiredoxin</fullName>
        <ecNumber evidence="1">1.11.1.24</ecNumber>
    </recommendedName>
    <alternativeName>
        <fullName evidence="7">Thioredoxin peroxidase</fullName>
    </alternativeName>
</protein>
<comment type="catalytic activity">
    <reaction evidence="9">
        <text>a hydroperoxide + [thioredoxin]-dithiol = an alcohol + [thioredoxin]-disulfide + H2O</text>
        <dbReference type="Rhea" id="RHEA:62620"/>
        <dbReference type="Rhea" id="RHEA-COMP:10698"/>
        <dbReference type="Rhea" id="RHEA-COMP:10700"/>
        <dbReference type="ChEBI" id="CHEBI:15377"/>
        <dbReference type="ChEBI" id="CHEBI:29950"/>
        <dbReference type="ChEBI" id="CHEBI:30879"/>
        <dbReference type="ChEBI" id="CHEBI:35924"/>
        <dbReference type="ChEBI" id="CHEBI:50058"/>
        <dbReference type="EC" id="1.11.1.24"/>
    </reaction>
</comment>
<evidence type="ECO:0000256" key="10">
    <source>
        <dbReference type="SAM" id="MobiDB-lite"/>
    </source>
</evidence>
<keyword evidence="3" id="KW-0049">Antioxidant</keyword>